<feature type="domain" description="TonB-dependent receptor-like beta-barrel" evidence="14">
    <location>
        <begin position="309"/>
        <end position="669"/>
    </location>
</feature>
<feature type="chain" id="PRO_5028407205" evidence="13">
    <location>
        <begin position="33"/>
        <end position="670"/>
    </location>
</feature>
<name>A0A7C3FYH7_9PROT</name>
<dbReference type="PANTHER" id="PTHR32552:SF81">
    <property type="entry name" value="TONB-DEPENDENT OUTER MEMBRANE RECEPTOR"/>
    <property type="match status" value="1"/>
</dbReference>
<dbReference type="InterPro" id="IPR012910">
    <property type="entry name" value="Plug_dom"/>
</dbReference>
<keyword evidence="13" id="KW-0732">Signal</keyword>
<evidence type="ECO:0000256" key="6">
    <source>
        <dbReference type="ARBA" id="ARBA00023004"/>
    </source>
</evidence>
<keyword evidence="16" id="KW-0675">Receptor</keyword>
<keyword evidence="8 12" id="KW-0798">TonB box</keyword>
<protein>
    <submittedName>
        <fullName evidence="16">TonB-dependent receptor</fullName>
    </submittedName>
</protein>
<feature type="domain" description="TonB-dependent receptor plug" evidence="15">
    <location>
        <begin position="50"/>
        <end position="158"/>
    </location>
</feature>
<evidence type="ECO:0000256" key="3">
    <source>
        <dbReference type="ARBA" id="ARBA00022452"/>
    </source>
</evidence>
<feature type="signal peptide" evidence="13">
    <location>
        <begin position="1"/>
        <end position="32"/>
    </location>
</feature>
<dbReference type="Pfam" id="PF07715">
    <property type="entry name" value="Plug"/>
    <property type="match status" value="1"/>
</dbReference>
<keyword evidence="4" id="KW-0410">Iron transport</keyword>
<dbReference type="GO" id="GO:0009279">
    <property type="term" value="C:cell outer membrane"/>
    <property type="evidence" value="ECO:0007669"/>
    <property type="project" value="UniProtKB-SubCell"/>
</dbReference>
<evidence type="ECO:0000256" key="11">
    <source>
        <dbReference type="PROSITE-ProRule" id="PRU01360"/>
    </source>
</evidence>
<evidence type="ECO:0000256" key="7">
    <source>
        <dbReference type="ARBA" id="ARBA00023065"/>
    </source>
</evidence>
<evidence type="ECO:0000256" key="9">
    <source>
        <dbReference type="ARBA" id="ARBA00023136"/>
    </source>
</evidence>
<evidence type="ECO:0000256" key="5">
    <source>
        <dbReference type="ARBA" id="ARBA00022692"/>
    </source>
</evidence>
<dbReference type="Pfam" id="PF00593">
    <property type="entry name" value="TonB_dep_Rec_b-barrel"/>
    <property type="match status" value="1"/>
</dbReference>
<dbReference type="InterPro" id="IPR039426">
    <property type="entry name" value="TonB-dep_rcpt-like"/>
</dbReference>
<feature type="non-terminal residue" evidence="16">
    <location>
        <position position="670"/>
    </location>
</feature>
<evidence type="ECO:0000256" key="4">
    <source>
        <dbReference type="ARBA" id="ARBA00022496"/>
    </source>
</evidence>
<comment type="similarity">
    <text evidence="11 12">Belongs to the TonB-dependent receptor family.</text>
</comment>
<sequence>MSQFSTKRHLFLTASVLVLPTIGLFAATPAVAQDNKDEVIVTATRRASSVQEVPINIAAVGGAQLEEQGFDEIAEVLSYVPGINVVDQGGRNGNVLIVRGLNADPLGQGAGNDVGGTVATYLGEIPLSLDLKLNDLQRVEVLLGPQGTLYGAGTLGGAIRYIPNRPDFEKQSLEVRSDIYATKESHGISTDIGATVNVPISDTFALRASLDYLDDKGFIDYPFVVREIGVSEPDPDFSSVADRANNFSPVKDANGQQVFSGRIAARWQPVDMLDMALTYYFQNEDNEGRTTSGFRGPVPAGKFESPSRVLEPNEEKSELLALEVTADLGFAELTSATGIGKYTENGQRDQTDLLIGLEYSYETFPTFTAFTFEDEKDTFFNQELRLVSQGDHRYNWIVGGFYNKSKVVALSSEFTPGYGAFAGLNTSLNDLEYFAITRTELEEKAVFGEIGFDITDRWQITGGGRYYDYTLLTADAVPGQTTVFFPLFEGPGFAPFPLSEVTNNVTLAENQQFDDFLFKINTSYTFENGNIVYGTISEGFRIGASNGLAPCPDVFMPGPQGQCGLVPGQQFGPNAGDIAQFNELEYFPDTVTNYELGAKTTWLDGALILNAAIFYVDWVDPQVSSASVNASLPITINAEGAESKGFELNGDWRVSDRFRMRGSFSYTDTT</sequence>
<accession>A0A7C3FYH7</accession>
<reference evidence="16" key="1">
    <citation type="journal article" date="2020" name="mSystems">
        <title>Genome- and Community-Level Interaction Insights into Carbon Utilization and Element Cycling Functions of Hydrothermarchaeota in Hydrothermal Sediment.</title>
        <authorList>
            <person name="Zhou Z."/>
            <person name="Liu Y."/>
            <person name="Xu W."/>
            <person name="Pan J."/>
            <person name="Luo Z.H."/>
            <person name="Li M."/>
        </authorList>
    </citation>
    <scope>NUCLEOTIDE SEQUENCE [LARGE SCALE GENOMIC DNA]</scope>
    <source>
        <strain evidence="16">HyVt-489</strain>
    </source>
</reference>
<keyword evidence="2 11" id="KW-0813">Transport</keyword>
<evidence type="ECO:0000313" key="16">
    <source>
        <dbReference type="EMBL" id="HFB54410.1"/>
    </source>
</evidence>
<evidence type="ECO:0000256" key="10">
    <source>
        <dbReference type="ARBA" id="ARBA00023237"/>
    </source>
</evidence>
<dbReference type="EMBL" id="DRMN01000044">
    <property type="protein sequence ID" value="HFB54410.1"/>
    <property type="molecule type" value="Genomic_DNA"/>
</dbReference>
<keyword evidence="7" id="KW-0406">Ion transport</keyword>
<keyword evidence="9 11" id="KW-0472">Membrane</keyword>
<dbReference type="SUPFAM" id="SSF56935">
    <property type="entry name" value="Porins"/>
    <property type="match status" value="1"/>
</dbReference>
<evidence type="ECO:0000256" key="12">
    <source>
        <dbReference type="RuleBase" id="RU003357"/>
    </source>
</evidence>
<evidence type="ECO:0000256" key="8">
    <source>
        <dbReference type="ARBA" id="ARBA00023077"/>
    </source>
</evidence>
<evidence type="ECO:0000259" key="15">
    <source>
        <dbReference type="Pfam" id="PF07715"/>
    </source>
</evidence>
<evidence type="ECO:0000256" key="2">
    <source>
        <dbReference type="ARBA" id="ARBA00022448"/>
    </source>
</evidence>
<dbReference type="Proteomes" id="UP000886042">
    <property type="component" value="Unassembled WGS sequence"/>
</dbReference>
<dbReference type="Gene3D" id="2.40.170.20">
    <property type="entry name" value="TonB-dependent receptor, beta-barrel domain"/>
    <property type="match status" value="1"/>
</dbReference>
<evidence type="ECO:0000256" key="1">
    <source>
        <dbReference type="ARBA" id="ARBA00004571"/>
    </source>
</evidence>
<evidence type="ECO:0000256" key="13">
    <source>
        <dbReference type="SAM" id="SignalP"/>
    </source>
</evidence>
<keyword evidence="5 11" id="KW-0812">Transmembrane</keyword>
<keyword evidence="6" id="KW-0408">Iron</keyword>
<comment type="caution">
    <text evidence="16">The sequence shown here is derived from an EMBL/GenBank/DDBJ whole genome shotgun (WGS) entry which is preliminary data.</text>
</comment>
<evidence type="ECO:0000259" key="14">
    <source>
        <dbReference type="Pfam" id="PF00593"/>
    </source>
</evidence>
<dbReference type="InterPro" id="IPR000531">
    <property type="entry name" value="Beta-barrel_TonB"/>
</dbReference>
<dbReference type="PROSITE" id="PS52016">
    <property type="entry name" value="TONB_DEPENDENT_REC_3"/>
    <property type="match status" value="1"/>
</dbReference>
<organism evidence="16">
    <name type="scientific">Hellea balneolensis</name>
    <dbReference type="NCBI Taxonomy" id="287478"/>
    <lineage>
        <taxon>Bacteria</taxon>
        <taxon>Pseudomonadati</taxon>
        <taxon>Pseudomonadota</taxon>
        <taxon>Alphaproteobacteria</taxon>
        <taxon>Maricaulales</taxon>
        <taxon>Robiginitomaculaceae</taxon>
        <taxon>Hellea</taxon>
    </lineage>
</organism>
<gene>
    <name evidence="16" type="ORF">ENJ46_00680</name>
</gene>
<keyword evidence="3 11" id="KW-1134">Transmembrane beta strand</keyword>
<dbReference type="AlphaFoldDB" id="A0A7C3FYH7"/>
<dbReference type="GO" id="GO:0006826">
    <property type="term" value="P:iron ion transport"/>
    <property type="evidence" value="ECO:0007669"/>
    <property type="project" value="UniProtKB-KW"/>
</dbReference>
<dbReference type="InterPro" id="IPR036942">
    <property type="entry name" value="Beta-barrel_TonB_sf"/>
</dbReference>
<dbReference type="PANTHER" id="PTHR32552">
    <property type="entry name" value="FERRICHROME IRON RECEPTOR-RELATED"/>
    <property type="match status" value="1"/>
</dbReference>
<proteinExistence type="inferred from homology"/>
<keyword evidence="10 11" id="KW-0998">Cell outer membrane</keyword>
<comment type="subcellular location">
    <subcellularLocation>
        <location evidence="1 11">Cell outer membrane</location>
        <topology evidence="1 11">Multi-pass membrane protein</topology>
    </subcellularLocation>
</comment>